<reference evidence="2" key="1">
    <citation type="submission" date="2023-07" db="EMBL/GenBank/DDBJ databases">
        <title>Genome sequencing of Purple Non-Sulfur Bacteria from various extreme environments.</title>
        <authorList>
            <person name="Mayer M."/>
        </authorList>
    </citation>
    <scope>NUCLEOTIDE SEQUENCE [LARGE SCALE GENOMIC DNA]</scope>
    <source>
        <strain evidence="2">DSM 17935</strain>
    </source>
</reference>
<accession>A0ABT3H6W2</accession>
<sequence>MAWISGRIAIAVLTLGLAVVPTLSQQSEPVRQEIAVGGATLSVSYRGDFRLPEAALAAWIRRSAEVIAGYYGRFPVDRVQLDVVGVGGTGVRSGKAFGDRGAYLRVMVGEASDVADLRRDWIMVHEMVHLALPRMRRNHDWLAEGLAVYVESIARMQAGDLDRTQVWGEFVTRMPHGLPKAGDHGLDNTPTWGRTYWGGAIFALVADTEIRKRTNGARNLRDALRGVLVSGGDFTDFWPIERTLAAADAATGTGVLMTLYGDWRATPVDPDLDGLWTSLGVVQAGGGVVFDEDAPLAAMRRSIETGDSCAVMAC</sequence>
<name>A0ABT3H6W2_9HYPH</name>
<proteinExistence type="predicted"/>
<dbReference type="RefSeq" id="WP_264599807.1">
    <property type="nucleotide sequence ID" value="NZ_JAOQNS010000001.1"/>
</dbReference>
<keyword evidence="2" id="KW-1185">Reference proteome</keyword>
<protein>
    <recommendedName>
        <fullName evidence="3">Peptidase M61 catalytic domain-containing protein</fullName>
    </recommendedName>
</protein>
<evidence type="ECO:0000313" key="1">
    <source>
        <dbReference type="EMBL" id="MCW2306142.1"/>
    </source>
</evidence>
<dbReference type="EMBL" id="JAOQNS010000001">
    <property type="protein sequence ID" value="MCW2306142.1"/>
    <property type="molecule type" value="Genomic_DNA"/>
</dbReference>
<comment type="caution">
    <text evidence="1">The sequence shown here is derived from an EMBL/GenBank/DDBJ whole genome shotgun (WGS) entry which is preliminary data.</text>
</comment>
<evidence type="ECO:0008006" key="3">
    <source>
        <dbReference type="Google" id="ProtNLM"/>
    </source>
</evidence>
<organism evidence="1 2">
    <name type="scientific">Rhodobium gokarnense</name>
    <dbReference type="NCBI Taxonomy" id="364296"/>
    <lineage>
        <taxon>Bacteria</taxon>
        <taxon>Pseudomonadati</taxon>
        <taxon>Pseudomonadota</taxon>
        <taxon>Alphaproteobacteria</taxon>
        <taxon>Hyphomicrobiales</taxon>
        <taxon>Rhodobiaceae</taxon>
        <taxon>Rhodobium</taxon>
    </lineage>
</organism>
<evidence type="ECO:0000313" key="2">
    <source>
        <dbReference type="Proteomes" id="UP001209755"/>
    </source>
</evidence>
<dbReference type="Proteomes" id="UP001209755">
    <property type="component" value="Unassembled WGS sequence"/>
</dbReference>
<gene>
    <name evidence="1" type="ORF">M2319_000458</name>
</gene>